<dbReference type="Pfam" id="PF01016">
    <property type="entry name" value="Ribosomal_L27"/>
    <property type="match status" value="1"/>
</dbReference>
<name>A0A8B9NR43_APTOW</name>
<dbReference type="GO" id="GO:0006412">
    <property type="term" value="P:translation"/>
    <property type="evidence" value="ECO:0007669"/>
    <property type="project" value="InterPro"/>
</dbReference>
<keyword evidence="2" id="KW-0689">Ribosomal protein</keyword>
<dbReference type="SUPFAM" id="SSF110324">
    <property type="entry name" value="Ribosomal L27 protein-like"/>
    <property type="match status" value="1"/>
</dbReference>
<evidence type="ECO:0000256" key="3">
    <source>
        <dbReference type="ARBA" id="ARBA00023274"/>
    </source>
</evidence>
<dbReference type="PRINTS" id="PR00063">
    <property type="entry name" value="RIBOSOMALL27"/>
</dbReference>
<evidence type="ECO:0000256" key="2">
    <source>
        <dbReference type="ARBA" id="ARBA00022980"/>
    </source>
</evidence>
<evidence type="ECO:0000313" key="4">
    <source>
        <dbReference type="Ensembl" id="ENSAOWP00000000177.1"/>
    </source>
</evidence>
<sequence length="87" mass="9501">AHVIVLATTRHFSRRSAPRTSLVAVRCASKKAGGSSKNLGGRSPGKRYGAKKVDGTFVHAGNILATQRLIRWHPGAHVITWAWIKKF</sequence>
<dbReference type="GO" id="GO:0003735">
    <property type="term" value="F:structural constituent of ribosome"/>
    <property type="evidence" value="ECO:0007669"/>
    <property type="project" value="InterPro"/>
</dbReference>
<proteinExistence type="inferred from homology"/>
<dbReference type="PANTHER" id="PTHR15893">
    <property type="entry name" value="RIBOSOMAL PROTEIN L27"/>
    <property type="match status" value="1"/>
</dbReference>
<evidence type="ECO:0008006" key="6">
    <source>
        <dbReference type="Google" id="ProtNLM"/>
    </source>
</evidence>
<evidence type="ECO:0000256" key="1">
    <source>
        <dbReference type="ARBA" id="ARBA00010797"/>
    </source>
</evidence>
<dbReference type="InterPro" id="IPR001684">
    <property type="entry name" value="Ribosomal_bL27"/>
</dbReference>
<comment type="similarity">
    <text evidence="1">Belongs to the bacterial ribosomal protein bL27 family.</text>
</comment>
<reference evidence="4" key="2">
    <citation type="submission" date="2025-09" db="UniProtKB">
        <authorList>
            <consortium name="Ensembl"/>
        </authorList>
    </citation>
    <scope>IDENTIFICATION</scope>
</reference>
<dbReference type="AlphaFoldDB" id="A0A8B9NR43"/>
<protein>
    <recommendedName>
        <fullName evidence="6">Ribosomal protein L27</fullName>
    </recommendedName>
</protein>
<keyword evidence="3" id="KW-0687">Ribonucleoprotein</keyword>
<dbReference type="GO" id="GO:0005762">
    <property type="term" value="C:mitochondrial large ribosomal subunit"/>
    <property type="evidence" value="ECO:0007669"/>
    <property type="project" value="TreeGrafter"/>
</dbReference>
<dbReference type="Gene3D" id="2.40.50.100">
    <property type="match status" value="1"/>
</dbReference>
<keyword evidence="5" id="KW-1185">Reference proteome</keyword>
<dbReference type="Ensembl" id="ENSAOWT00000000220.1">
    <property type="protein sequence ID" value="ENSAOWP00000000177.1"/>
    <property type="gene ID" value="ENSAOWG00000000148.1"/>
</dbReference>
<reference evidence="4" key="1">
    <citation type="submission" date="2025-08" db="UniProtKB">
        <authorList>
            <consortium name="Ensembl"/>
        </authorList>
    </citation>
    <scope>IDENTIFICATION</scope>
</reference>
<dbReference type="Proteomes" id="UP000694424">
    <property type="component" value="Unplaced"/>
</dbReference>
<evidence type="ECO:0000313" key="5">
    <source>
        <dbReference type="Proteomes" id="UP000694424"/>
    </source>
</evidence>
<dbReference type="PANTHER" id="PTHR15893:SF0">
    <property type="entry name" value="LARGE RIBOSOMAL SUBUNIT PROTEIN BL27M"/>
    <property type="match status" value="1"/>
</dbReference>
<organism evidence="4 5">
    <name type="scientific">Apteryx owenii</name>
    <name type="common">Little spotted kiwi</name>
    <dbReference type="NCBI Taxonomy" id="8824"/>
    <lineage>
        <taxon>Eukaryota</taxon>
        <taxon>Metazoa</taxon>
        <taxon>Chordata</taxon>
        <taxon>Craniata</taxon>
        <taxon>Vertebrata</taxon>
        <taxon>Euteleostomi</taxon>
        <taxon>Archelosauria</taxon>
        <taxon>Archosauria</taxon>
        <taxon>Dinosauria</taxon>
        <taxon>Saurischia</taxon>
        <taxon>Theropoda</taxon>
        <taxon>Coelurosauria</taxon>
        <taxon>Aves</taxon>
        <taxon>Palaeognathae</taxon>
        <taxon>Apterygiformes</taxon>
        <taxon>Apterygidae</taxon>
        <taxon>Apteryx</taxon>
    </lineage>
</organism>
<accession>A0A8B9NR43</accession>